<dbReference type="EMBL" id="LSRX01001388">
    <property type="protein sequence ID" value="OLP80332.1"/>
    <property type="molecule type" value="Genomic_DNA"/>
</dbReference>
<dbReference type="Proteomes" id="UP000186817">
    <property type="component" value="Unassembled WGS sequence"/>
</dbReference>
<accession>A0A1Q9CBN1</accession>
<name>A0A1Q9CBN1_SYMMI</name>
<evidence type="ECO:0000256" key="2">
    <source>
        <dbReference type="ARBA" id="ARBA00018987"/>
    </source>
</evidence>
<dbReference type="GO" id="GO:0000724">
    <property type="term" value="P:double-strand break repair via homologous recombination"/>
    <property type="evidence" value="ECO:0007669"/>
    <property type="project" value="TreeGrafter"/>
</dbReference>
<dbReference type="Pfam" id="PF08585">
    <property type="entry name" value="RMI1_N_C"/>
    <property type="match status" value="1"/>
</dbReference>
<feature type="domain" description="RecQ mediated genome instability protein 1 OB-fold" evidence="4">
    <location>
        <begin position="37"/>
        <end position="96"/>
    </location>
</feature>
<dbReference type="GO" id="GO:0016604">
    <property type="term" value="C:nuclear body"/>
    <property type="evidence" value="ECO:0007669"/>
    <property type="project" value="TreeGrafter"/>
</dbReference>
<comment type="caution">
    <text evidence="5">The sequence shown here is derived from an EMBL/GenBank/DDBJ whole genome shotgun (WGS) entry which is preliminary data.</text>
</comment>
<dbReference type="PANTHER" id="PTHR14790:SF15">
    <property type="entry name" value="RECQ-MEDIATED GENOME INSTABILITY PROTEIN 1"/>
    <property type="match status" value="1"/>
</dbReference>
<organism evidence="5 6">
    <name type="scientific">Symbiodinium microadriaticum</name>
    <name type="common">Dinoflagellate</name>
    <name type="synonym">Zooxanthella microadriatica</name>
    <dbReference type="NCBI Taxonomy" id="2951"/>
    <lineage>
        <taxon>Eukaryota</taxon>
        <taxon>Sar</taxon>
        <taxon>Alveolata</taxon>
        <taxon>Dinophyceae</taxon>
        <taxon>Suessiales</taxon>
        <taxon>Symbiodiniaceae</taxon>
        <taxon>Symbiodinium</taxon>
    </lineage>
</organism>
<dbReference type="OMA" id="VIRCYVA"/>
<reference evidence="5 6" key="1">
    <citation type="submission" date="2016-02" db="EMBL/GenBank/DDBJ databases">
        <title>Genome analysis of coral dinoflagellate symbionts highlights evolutionary adaptations to a symbiotic lifestyle.</title>
        <authorList>
            <person name="Aranda M."/>
            <person name="Li Y."/>
            <person name="Liew Y.J."/>
            <person name="Baumgarten S."/>
            <person name="Simakov O."/>
            <person name="Wilson M."/>
            <person name="Piel J."/>
            <person name="Ashoor H."/>
            <person name="Bougouffa S."/>
            <person name="Bajic V.B."/>
            <person name="Ryu T."/>
            <person name="Ravasi T."/>
            <person name="Bayer T."/>
            <person name="Micklem G."/>
            <person name="Kim H."/>
            <person name="Bhak J."/>
            <person name="Lajeunesse T.C."/>
            <person name="Voolstra C.R."/>
        </authorList>
    </citation>
    <scope>NUCLEOTIDE SEQUENCE [LARGE SCALE GENOMIC DNA]</scope>
    <source>
        <strain evidence="5 6">CCMP2467</strain>
    </source>
</reference>
<evidence type="ECO:0000313" key="5">
    <source>
        <dbReference type="EMBL" id="OLP80332.1"/>
    </source>
</evidence>
<evidence type="ECO:0000256" key="1">
    <source>
        <dbReference type="ARBA" id="ARBA00006395"/>
    </source>
</evidence>
<protein>
    <recommendedName>
        <fullName evidence="2">RecQ-mediated genome instability protein 1</fullName>
    </recommendedName>
</protein>
<feature type="region of interest" description="Disordered" evidence="3">
    <location>
        <begin position="244"/>
        <end position="267"/>
    </location>
</feature>
<dbReference type="PANTHER" id="PTHR14790">
    <property type="entry name" value="RECQ-MEDIATED GENOME INSTABILITY PROTEIN 1 RMI1"/>
    <property type="match status" value="1"/>
</dbReference>
<dbReference type="GO" id="GO:0000712">
    <property type="term" value="P:resolution of meiotic recombination intermediates"/>
    <property type="evidence" value="ECO:0007669"/>
    <property type="project" value="TreeGrafter"/>
</dbReference>
<dbReference type="Gene3D" id="2.40.50.770">
    <property type="entry name" value="RecQ-mediated genome instability protein Rmi1, C-terminal domain"/>
    <property type="match status" value="1"/>
</dbReference>
<dbReference type="GO" id="GO:0031422">
    <property type="term" value="C:RecQ family helicase-topoisomerase III complex"/>
    <property type="evidence" value="ECO:0007669"/>
    <property type="project" value="TreeGrafter"/>
</dbReference>
<comment type="similarity">
    <text evidence="1">Belongs to the RMI1 family.</text>
</comment>
<dbReference type="InterPro" id="IPR013894">
    <property type="entry name" value="RMI1_OB"/>
</dbReference>
<feature type="region of interest" description="Disordered" evidence="3">
    <location>
        <begin position="361"/>
        <end position="393"/>
    </location>
</feature>
<sequence length="393" mass="42144">MLQKVDIANPSAPDDSVEGDFQDGLSEEVSRRQGGRQRPALLKVLLTDGIQAVCGIERRPIAALRQAIPGSKLVLGNRPLLRRGLLLLEPTNVEALCPLAQAGFVEASETAPSPSGRDVAPQRSMATAAAATQPAGNVTRAEGKVIRCYVARAAPDAGRAGLWLQLCDGEGFCEALLQPPALQRTLGAGDLDSLLGRARLLHGFFRLAQQGDTFQIESFRLGPSKQDLEQQLERRMVAGFVEASETAPSPSGRDVAPQRSMATAAAATQPAGNVTRAEGKVIRCYVARAAPDAGRAGLWLQLCDGEGFCEALLQPPALQLTLGAGDLDSLLGRARLLHGFFRLAQQGDTFQIESFRRSPSAEELDKRLTDTPEIPYRDPNERALQSANRNTVR</sequence>
<proteinExistence type="inferred from homology"/>
<evidence type="ECO:0000256" key="3">
    <source>
        <dbReference type="SAM" id="MobiDB-lite"/>
    </source>
</evidence>
<dbReference type="InterPro" id="IPR042470">
    <property type="entry name" value="RMI1_N_C_sf"/>
</dbReference>
<dbReference type="AlphaFoldDB" id="A0A1Q9CBN1"/>
<feature type="compositionally biased region" description="Polar residues" evidence="3">
    <location>
        <begin position="383"/>
        <end position="393"/>
    </location>
</feature>
<keyword evidence="6" id="KW-1185">Reference proteome</keyword>
<feature type="compositionally biased region" description="Basic and acidic residues" evidence="3">
    <location>
        <begin position="361"/>
        <end position="381"/>
    </location>
</feature>
<evidence type="ECO:0000259" key="4">
    <source>
        <dbReference type="Pfam" id="PF08585"/>
    </source>
</evidence>
<feature type="region of interest" description="Disordered" evidence="3">
    <location>
        <begin position="1"/>
        <end position="33"/>
    </location>
</feature>
<evidence type="ECO:0000313" key="6">
    <source>
        <dbReference type="Proteomes" id="UP000186817"/>
    </source>
</evidence>
<gene>
    <name evidence="5" type="primary">rmi1</name>
    <name evidence="5" type="ORF">AK812_SmicGene39258</name>
</gene>
<dbReference type="OrthoDB" id="424847at2759"/>